<dbReference type="AlphaFoldDB" id="B9FM03"/>
<reference evidence="1" key="1">
    <citation type="journal article" date="2005" name="PLoS Biol.">
        <title>The genomes of Oryza sativa: a history of duplications.</title>
        <authorList>
            <person name="Yu J."/>
            <person name="Wang J."/>
            <person name="Lin W."/>
            <person name="Li S."/>
            <person name="Li H."/>
            <person name="Zhou J."/>
            <person name="Ni P."/>
            <person name="Dong W."/>
            <person name="Hu S."/>
            <person name="Zeng C."/>
            <person name="Zhang J."/>
            <person name="Zhang Y."/>
            <person name="Li R."/>
            <person name="Xu Z."/>
            <person name="Li S."/>
            <person name="Li X."/>
            <person name="Zheng H."/>
            <person name="Cong L."/>
            <person name="Lin L."/>
            <person name="Yin J."/>
            <person name="Geng J."/>
            <person name="Li G."/>
            <person name="Shi J."/>
            <person name="Liu J."/>
            <person name="Lv H."/>
            <person name="Li J."/>
            <person name="Wang J."/>
            <person name="Deng Y."/>
            <person name="Ran L."/>
            <person name="Shi X."/>
            <person name="Wang X."/>
            <person name="Wu Q."/>
            <person name="Li C."/>
            <person name="Ren X."/>
            <person name="Wang J."/>
            <person name="Wang X."/>
            <person name="Li D."/>
            <person name="Liu D."/>
            <person name="Zhang X."/>
            <person name="Ji Z."/>
            <person name="Zhao W."/>
            <person name="Sun Y."/>
            <person name="Zhang Z."/>
            <person name="Bao J."/>
            <person name="Han Y."/>
            <person name="Dong L."/>
            <person name="Ji J."/>
            <person name="Chen P."/>
            <person name="Wu S."/>
            <person name="Liu J."/>
            <person name="Xiao Y."/>
            <person name="Bu D."/>
            <person name="Tan J."/>
            <person name="Yang L."/>
            <person name="Ye C."/>
            <person name="Zhang J."/>
            <person name="Xu J."/>
            <person name="Zhou Y."/>
            <person name="Yu Y."/>
            <person name="Zhang B."/>
            <person name="Zhuang S."/>
            <person name="Wei H."/>
            <person name="Liu B."/>
            <person name="Lei M."/>
            <person name="Yu H."/>
            <person name="Li Y."/>
            <person name="Xu H."/>
            <person name="Wei S."/>
            <person name="He X."/>
            <person name="Fang L."/>
            <person name="Zhang Z."/>
            <person name="Zhang Y."/>
            <person name="Huang X."/>
            <person name="Su Z."/>
            <person name="Tong W."/>
            <person name="Li J."/>
            <person name="Tong Z."/>
            <person name="Li S."/>
            <person name="Ye J."/>
            <person name="Wang L."/>
            <person name="Fang L."/>
            <person name="Lei T."/>
            <person name="Chen C."/>
            <person name="Chen H."/>
            <person name="Xu Z."/>
            <person name="Li H."/>
            <person name="Huang H."/>
            <person name="Zhang F."/>
            <person name="Xu H."/>
            <person name="Li N."/>
            <person name="Zhao C."/>
            <person name="Li S."/>
            <person name="Dong L."/>
            <person name="Huang Y."/>
            <person name="Li L."/>
            <person name="Xi Y."/>
            <person name="Qi Q."/>
            <person name="Li W."/>
            <person name="Zhang B."/>
            <person name="Hu W."/>
            <person name="Zhang Y."/>
            <person name="Tian X."/>
            <person name="Jiao Y."/>
            <person name="Liang X."/>
            <person name="Jin J."/>
            <person name="Gao L."/>
            <person name="Zheng W."/>
            <person name="Hao B."/>
            <person name="Liu S."/>
            <person name="Wang W."/>
            <person name="Yuan L."/>
            <person name="Cao M."/>
            <person name="McDermott J."/>
            <person name="Samudrala R."/>
            <person name="Wang J."/>
            <person name="Wong G.K."/>
            <person name="Yang H."/>
        </authorList>
    </citation>
    <scope>NUCLEOTIDE SEQUENCE [LARGE SCALE GENOMIC DNA]</scope>
</reference>
<gene>
    <name evidence="1" type="ORF">OsJ_16799</name>
</gene>
<dbReference type="EMBL" id="CM000142">
    <property type="protein sequence ID" value="EEE62017.1"/>
    <property type="molecule type" value="Genomic_DNA"/>
</dbReference>
<sequence length="253" mass="28055">MIHFILKLMGDATGLVSNLAKSSLTLIHCTDVQIEEVTEVLTCPIKQLPIVYLGLPLSVRKPTKVQIQLMMDRLAKNLAGWKPKLLSPDARLALIKHVLMALPLYFMSVLELPAWAINEIEKKCWGFIWKGDEDAAGSCSLVAWEKLCLSIEQGGLGIRNLRLMGIALRTRWIWLCRAEPECSWTRIAPLADRKSLHCFAASSKVLLGNGASTSFWCDSLLPDGGSVQYRFPILFSFVKLSDITVAAALCNNS</sequence>
<evidence type="ECO:0000313" key="1">
    <source>
        <dbReference type="EMBL" id="EEE62017.1"/>
    </source>
</evidence>
<dbReference type="PANTHER" id="PTHR33116">
    <property type="entry name" value="REVERSE TRANSCRIPTASE ZINC-BINDING DOMAIN-CONTAINING PROTEIN-RELATED-RELATED"/>
    <property type="match status" value="1"/>
</dbReference>
<accession>B9FM03</accession>
<organism evidence="1">
    <name type="scientific">Oryza sativa subsp. japonica</name>
    <name type="common">Rice</name>
    <dbReference type="NCBI Taxonomy" id="39947"/>
    <lineage>
        <taxon>Eukaryota</taxon>
        <taxon>Viridiplantae</taxon>
        <taxon>Streptophyta</taxon>
        <taxon>Embryophyta</taxon>
        <taxon>Tracheophyta</taxon>
        <taxon>Spermatophyta</taxon>
        <taxon>Magnoliopsida</taxon>
        <taxon>Liliopsida</taxon>
        <taxon>Poales</taxon>
        <taxon>Poaceae</taxon>
        <taxon>BOP clade</taxon>
        <taxon>Oryzoideae</taxon>
        <taxon>Oryzeae</taxon>
        <taxon>Oryzinae</taxon>
        <taxon>Oryza</taxon>
        <taxon>Oryza sativa</taxon>
    </lineage>
</organism>
<dbReference type="PANTHER" id="PTHR33116:SF78">
    <property type="entry name" value="OS12G0587133 PROTEIN"/>
    <property type="match status" value="1"/>
</dbReference>
<protein>
    <submittedName>
        <fullName evidence="1">Uncharacterized protein</fullName>
    </submittedName>
</protein>
<name>B9FM03_ORYSJ</name>
<dbReference type="Proteomes" id="UP000007752">
    <property type="component" value="Chromosome 5"/>
</dbReference>
<proteinExistence type="predicted"/>
<reference evidence="1" key="2">
    <citation type="submission" date="2008-12" db="EMBL/GenBank/DDBJ databases">
        <title>Improved gene annotation of the rice (Oryza sativa) genomes.</title>
        <authorList>
            <person name="Wang J."/>
            <person name="Li R."/>
            <person name="Fan W."/>
            <person name="Huang Q."/>
            <person name="Zhang J."/>
            <person name="Zhou Y."/>
            <person name="Hu Y."/>
            <person name="Zi S."/>
            <person name="Li J."/>
            <person name="Ni P."/>
            <person name="Zheng H."/>
            <person name="Zhang Y."/>
            <person name="Zhao M."/>
            <person name="Hao Q."/>
            <person name="McDermott J."/>
            <person name="Samudrala R."/>
            <person name="Kristiansen K."/>
            <person name="Wong G.K.-S."/>
        </authorList>
    </citation>
    <scope>NUCLEOTIDE SEQUENCE</scope>
</reference>